<proteinExistence type="predicted"/>
<keyword evidence="5" id="KW-0472">Membrane</keyword>
<evidence type="ECO:0000256" key="2">
    <source>
        <dbReference type="ARBA" id="ARBA00022475"/>
    </source>
</evidence>
<dbReference type="Proteomes" id="UP000285301">
    <property type="component" value="Unassembled WGS sequence"/>
</dbReference>
<dbReference type="OrthoDB" id="10012075at2759"/>
<dbReference type="SMART" id="SM00409">
    <property type="entry name" value="IG"/>
    <property type="match status" value="6"/>
</dbReference>
<dbReference type="SMART" id="SM00408">
    <property type="entry name" value="IGc2"/>
    <property type="match status" value="6"/>
</dbReference>
<dbReference type="FunFam" id="2.60.40.10:FF:000328">
    <property type="entry name" value="CLUMA_CG000981, isoform A"/>
    <property type="match status" value="1"/>
</dbReference>
<feature type="domain" description="Ig-like" evidence="10">
    <location>
        <begin position="457"/>
        <end position="554"/>
    </location>
</feature>
<dbReference type="InterPro" id="IPR003599">
    <property type="entry name" value="Ig_sub"/>
</dbReference>
<keyword evidence="2" id="KW-1003">Cell membrane</keyword>
<evidence type="ECO:0000256" key="3">
    <source>
        <dbReference type="ARBA" id="ARBA00022729"/>
    </source>
</evidence>
<keyword evidence="6" id="KW-1015">Disulfide bond</keyword>
<dbReference type="InterPro" id="IPR051170">
    <property type="entry name" value="Neural/epithelial_adhesion"/>
</dbReference>
<dbReference type="GO" id="GO:0043005">
    <property type="term" value="C:neuron projection"/>
    <property type="evidence" value="ECO:0007669"/>
    <property type="project" value="TreeGrafter"/>
</dbReference>
<comment type="caution">
    <text evidence="12">The sequence shown here is derived from an EMBL/GenBank/DDBJ whole genome shotgun (WGS) entry which is preliminary data.</text>
</comment>
<keyword evidence="4" id="KW-0677">Repeat</keyword>
<evidence type="ECO:0000256" key="7">
    <source>
        <dbReference type="ARBA" id="ARBA00023180"/>
    </source>
</evidence>
<dbReference type="PROSITE" id="PS50835">
    <property type="entry name" value="IG_LIKE"/>
    <property type="match status" value="6"/>
</dbReference>
<feature type="domain" description="Ig-like" evidence="10">
    <location>
        <begin position="41"/>
        <end position="135"/>
    </location>
</feature>
<dbReference type="Pfam" id="PF13927">
    <property type="entry name" value="Ig_3"/>
    <property type="match status" value="4"/>
</dbReference>
<dbReference type="InterPro" id="IPR003598">
    <property type="entry name" value="Ig_sub2"/>
</dbReference>
<comment type="subcellular location">
    <subcellularLocation>
        <location evidence="1">Cell membrane</location>
    </subcellularLocation>
</comment>
<evidence type="ECO:0000313" key="12">
    <source>
        <dbReference type="EMBL" id="RWS08681.1"/>
    </source>
</evidence>
<dbReference type="InterPro" id="IPR013098">
    <property type="entry name" value="Ig_I-set"/>
</dbReference>
<dbReference type="SUPFAM" id="SSF48726">
    <property type="entry name" value="Immunoglobulin"/>
    <property type="match status" value="6"/>
</dbReference>
<name>A0A3S3S0K8_9ACAR</name>
<dbReference type="EMBL" id="NCKU01002844">
    <property type="protein sequence ID" value="RWS08681.1"/>
    <property type="molecule type" value="Genomic_DNA"/>
</dbReference>
<dbReference type="InterPro" id="IPR013783">
    <property type="entry name" value="Ig-like_fold"/>
</dbReference>
<feature type="domain" description="Ig-like" evidence="10">
    <location>
        <begin position="246"/>
        <end position="343"/>
    </location>
</feature>
<accession>A0A3S3S0K8</accession>
<evidence type="ECO:0000256" key="9">
    <source>
        <dbReference type="SAM" id="MobiDB-lite"/>
    </source>
</evidence>
<evidence type="ECO:0000256" key="4">
    <source>
        <dbReference type="ARBA" id="ARBA00022737"/>
    </source>
</evidence>
<dbReference type="InterPro" id="IPR007110">
    <property type="entry name" value="Ig-like_dom"/>
</dbReference>
<dbReference type="EMBL" id="NCKU01002939">
    <property type="protein sequence ID" value="RWS08506.1"/>
    <property type="molecule type" value="Genomic_DNA"/>
</dbReference>
<evidence type="ECO:0000256" key="6">
    <source>
        <dbReference type="ARBA" id="ARBA00023157"/>
    </source>
</evidence>
<evidence type="ECO:0000256" key="1">
    <source>
        <dbReference type="ARBA" id="ARBA00004236"/>
    </source>
</evidence>
<keyword evidence="7" id="KW-0325">Glycoprotein</keyword>
<dbReference type="Pfam" id="PF07679">
    <property type="entry name" value="I-set"/>
    <property type="match status" value="1"/>
</dbReference>
<organism evidence="12 13">
    <name type="scientific">Dinothrombium tinctorium</name>
    <dbReference type="NCBI Taxonomy" id="1965070"/>
    <lineage>
        <taxon>Eukaryota</taxon>
        <taxon>Metazoa</taxon>
        <taxon>Ecdysozoa</taxon>
        <taxon>Arthropoda</taxon>
        <taxon>Chelicerata</taxon>
        <taxon>Arachnida</taxon>
        <taxon>Acari</taxon>
        <taxon>Acariformes</taxon>
        <taxon>Trombidiformes</taxon>
        <taxon>Prostigmata</taxon>
        <taxon>Anystina</taxon>
        <taxon>Parasitengona</taxon>
        <taxon>Trombidioidea</taxon>
        <taxon>Trombidiidae</taxon>
        <taxon>Dinothrombium</taxon>
    </lineage>
</organism>
<feature type="domain" description="Ig-like" evidence="10">
    <location>
        <begin position="559"/>
        <end position="629"/>
    </location>
</feature>
<keyword evidence="13" id="KW-1185">Reference proteome</keyword>
<feature type="domain" description="Ig-like" evidence="10">
    <location>
        <begin position="144"/>
        <end position="235"/>
    </location>
</feature>
<keyword evidence="3" id="KW-0732">Signal</keyword>
<sequence length="806" mass="90451">MSKTPQPLCYAWKLCAYIAYTLLVAGGWRAYALPEADGDTPYFVETLANITVPVGRDAIFQCVVRDLGQKYQIAWFHKDKHTLLALQDKVIFRNNRIRVNSHASSTFYLIIHDVREEDRGEYMCQINTLPVKSMTGYLHVVVPPRLREATTSNDTEVHEDESVVLRCEAEGFPRPEIKWRREDHQAINVQSVGSSTNNRKVTTIHGEFLNITKATRLHMGAYICIASNGIPPSVSKRIFLGVSFSPLIWTPTQMVGAPLGSDVTLECNLESHPRSVTYWTKNSGQQIIVSNSKYDSVIVEGTSSVYKSEMRLRIKDLKPLDFTDYACIAKNQHGEAQGTIRLYEIPKPSTQTSDVMSFTSSSRENTNRNRNHFFYIGTKSSLASEDTQSERVNKAIVLTDAHGNEITSEYITLQSEEKSTLHSMKTDSSAGPLDTHLASQFSAAMLSTNNEIMPVKPRFGKRGQNITRVEGQSVTFRCVVKDIGRYQVAWYKKDDGLLLVKNGTVVYSKGRLLVSNYNNTYFYLHKSNIEAQDAGEYSCEVNTKPVMSQSSFLRVIAPPRIIFINEDLTVSEGLPTSLICEVTGFPKPEITWTREDGEPITQYINETVKNGLYTCVASAKSLKNETSVARDSVVLQVVGKPKATVANKIINATIGSDVKLSCLIEANPEPDYGWVLNAEKLITPSQTHIIQTEFVSSVSIKLILIIKNMKESDFGKYSCFSTNKFGSRQEIVIVNKTEEKIKESVRESPKESSKEGEKEDEKEDSLTVSTTPREKRSSRFIKQSAVHAMRLVVELLQTLIENKDEL</sequence>
<protein>
    <submittedName>
        <fullName evidence="12">Neurotrimin-like protein</fullName>
    </submittedName>
</protein>
<evidence type="ECO:0000256" key="5">
    <source>
        <dbReference type="ARBA" id="ARBA00023136"/>
    </source>
</evidence>
<evidence type="ECO:0000313" key="11">
    <source>
        <dbReference type="EMBL" id="RWS08506.1"/>
    </source>
</evidence>
<dbReference type="Gene3D" id="2.60.40.10">
    <property type="entry name" value="Immunoglobulins"/>
    <property type="match status" value="6"/>
</dbReference>
<dbReference type="GO" id="GO:0005886">
    <property type="term" value="C:plasma membrane"/>
    <property type="evidence" value="ECO:0007669"/>
    <property type="project" value="UniProtKB-SubCell"/>
</dbReference>
<gene>
    <name evidence="11" type="ORF">B4U79_03799</name>
    <name evidence="12" type="ORF">B4U79_10933</name>
</gene>
<evidence type="ECO:0000313" key="13">
    <source>
        <dbReference type="Proteomes" id="UP000285301"/>
    </source>
</evidence>
<dbReference type="Pfam" id="PF07686">
    <property type="entry name" value="V-set"/>
    <property type="match status" value="1"/>
</dbReference>
<reference evidence="12" key="2">
    <citation type="submission" date="2018-11" db="EMBL/GenBank/DDBJ databases">
        <title>Trombidioid mite genomics.</title>
        <authorList>
            <person name="Dong X."/>
        </authorList>
    </citation>
    <scope>NUCLEOTIDE SEQUENCE</scope>
    <source>
        <strain evidence="12">UoL-WK</strain>
    </source>
</reference>
<dbReference type="PANTHER" id="PTHR12231">
    <property type="entry name" value="CTX-RELATED TYPE I TRANSMEMBRANE PROTEIN"/>
    <property type="match status" value="1"/>
</dbReference>
<dbReference type="PANTHER" id="PTHR12231:SF253">
    <property type="entry name" value="DPR-INTERACTING PROTEIN ETA, ISOFORM B-RELATED"/>
    <property type="match status" value="1"/>
</dbReference>
<keyword evidence="8" id="KW-0393">Immunoglobulin domain</keyword>
<feature type="region of interest" description="Disordered" evidence="9">
    <location>
        <begin position="742"/>
        <end position="779"/>
    </location>
</feature>
<dbReference type="STRING" id="1965070.A0A3S3S0K8"/>
<reference evidence="12 13" key="1">
    <citation type="journal article" date="2018" name="Gigascience">
        <title>Genomes of trombidid mites reveal novel predicted allergens and laterally-transferred genes associated with secondary metabolism.</title>
        <authorList>
            <person name="Dong X."/>
            <person name="Chaisiri K."/>
            <person name="Xia D."/>
            <person name="Armstrong S.D."/>
            <person name="Fang Y."/>
            <person name="Donnelly M.J."/>
            <person name="Kadowaki T."/>
            <person name="McGarry J.W."/>
            <person name="Darby A.C."/>
            <person name="Makepeace B.L."/>
        </authorList>
    </citation>
    <scope>NUCLEOTIDE SEQUENCE [LARGE SCALE GENOMIC DNA]</scope>
    <source>
        <strain evidence="12">UoL-WK</strain>
    </source>
</reference>
<evidence type="ECO:0000259" key="10">
    <source>
        <dbReference type="PROSITE" id="PS50835"/>
    </source>
</evidence>
<feature type="domain" description="Ig-like" evidence="10">
    <location>
        <begin position="641"/>
        <end position="735"/>
    </location>
</feature>
<dbReference type="InterPro" id="IPR013106">
    <property type="entry name" value="Ig_V-set"/>
</dbReference>
<dbReference type="SMART" id="SM00406">
    <property type="entry name" value="IGv"/>
    <property type="match status" value="2"/>
</dbReference>
<dbReference type="InterPro" id="IPR036179">
    <property type="entry name" value="Ig-like_dom_sf"/>
</dbReference>
<feature type="compositionally biased region" description="Basic and acidic residues" evidence="9">
    <location>
        <begin position="742"/>
        <end position="759"/>
    </location>
</feature>
<evidence type="ECO:0000256" key="8">
    <source>
        <dbReference type="ARBA" id="ARBA00023319"/>
    </source>
</evidence>
<dbReference type="AlphaFoldDB" id="A0A3S3S0K8"/>